<gene>
    <name evidence="10" type="primary">Slc15a4-L</name>
    <name evidence="10" type="ORF">Hamer_G005153</name>
</gene>
<feature type="transmembrane region" description="Helical" evidence="9">
    <location>
        <begin position="392"/>
        <end position="415"/>
    </location>
</feature>
<evidence type="ECO:0000256" key="9">
    <source>
        <dbReference type="SAM" id="Phobius"/>
    </source>
</evidence>
<dbReference type="PROSITE" id="PS01023">
    <property type="entry name" value="PTR2_2"/>
    <property type="match status" value="1"/>
</dbReference>
<feature type="transmembrane region" description="Helical" evidence="9">
    <location>
        <begin position="560"/>
        <end position="582"/>
    </location>
</feature>
<proteinExistence type="inferred from homology"/>
<protein>
    <submittedName>
        <fullName evidence="10">Solute carrier family 15 member 4-like</fullName>
    </submittedName>
</protein>
<dbReference type="GO" id="GO:0022857">
    <property type="term" value="F:transmembrane transporter activity"/>
    <property type="evidence" value="ECO:0007669"/>
    <property type="project" value="InterPro"/>
</dbReference>
<feature type="compositionally biased region" description="Acidic residues" evidence="8">
    <location>
        <begin position="621"/>
        <end position="641"/>
    </location>
</feature>
<dbReference type="SUPFAM" id="SSF103473">
    <property type="entry name" value="MFS general substrate transporter"/>
    <property type="match status" value="1"/>
</dbReference>
<dbReference type="Proteomes" id="UP000747542">
    <property type="component" value="Unassembled WGS sequence"/>
</dbReference>
<keyword evidence="3 7" id="KW-0812">Transmembrane</keyword>
<feature type="transmembrane region" description="Helical" evidence="9">
    <location>
        <begin position="487"/>
        <end position="508"/>
    </location>
</feature>
<evidence type="ECO:0000256" key="7">
    <source>
        <dbReference type="RuleBase" id="RU003755"/>
    </source>
</evidence>
<dbReference type="InterPro" id="IPR018456">
    <property type="entry name" value="PTR2_symporter_CS"/>
</dbReference>
<evidence type="ECO:0000256" key="8">
    <source>
        <dbReference type="SAM" id="MobiDB-lite"/>
    </source>
</evidence>
<feature type="transmembrane region" description="Helical" evidence="9">
    <location>
        <begin position="520"/>
        <end position="540"/>
    </location>
</feature>
<dbReference type="InterPro" id="IPR000109">
    <property type="entry name" value="POT_fam"/>
</dbReference>
<sequence>MADVDENECDPESQAMTGPSQDEDDHENTMDARDARKQTAATVVILVVLTLERLAYYALATNFFLFLNKGPWDGHQAWDSLEAMNAVFVLAGVSYMSALLGGYISDAWLGRFKTMVVGFLLYISGYILLTLMAVDRLPRTICEAKNERIEGDDPNGLPNAPCKVAVYLSVTIVGLGVGIVKSNIAPFGAEQLNTANPQKTRSFFNWFYWCINLGSLVGVGVITYIEQDNPGICTNGFFCGYLISSVCLLLALIMFIILLPCYHIVPPEGSVLGNILKIIWESLRAQIQHWRHIRPNPSASPLHLEPRFLDRAKIRFGGSFHESAVDDVRSLGKLLNVFIALIPYWLVYFQMETSFQAQGLHMRFSIYGSNHTNETEEQMLEELKMRKFSVPAAWLTLFNQLFLIGAIPLLTSFLYPVMDRAGIRMSMLFRIGIGMVFSILAVMTAGGLESYRIFLWRTDNSTHIEQIVGNVTYNAVNISIFWQIPQYVLVGAAELFASIAGLEFAYSAAPRTFQGMIMGLFYTMEGIGSLLGTALLHVVSPFWLNNLTDYGNINDNHLDFYLYFLGILQFTTFLIYCGSLYMQRFSLRPIAMPRTRRGHRRRHAVDPLTGRGESGASVLKEEDEEDEEEGIEDSDEEEEDKEDVRQSNTQLLL</sequence>
<comment type="similarity">
    <text evidence="2 7">Belongs to the major facilitator superfamily. Proton-dependent oligopeptide transporter (POT/PTR) (TC 2.A.17) family.</text>
</comment>
<comment type="subcellular location">
    <subcellularLocation>
        <location evidence="1 7">Membrane</location>
        <topology evidence="1 7">Multi-pass membrane protein</topology>
    </subcellularLocation>
</comment>
<organism evidence="10 11">
    <name type="scientific">Homarus americanus</name>
    <name type="common">American lobster</name>
    <dbReference type="NCBI Taxonomy" id="6706"/>
    <lineage>
        <taxon>Eukaryota</taxon>
        <taxon>Metazoa</taxon>
        <taxon>Ecdysozoa</taxon>
        <taxon>Arthropoda</taxon>
        <taxon>Crustacea</taxon>
        <taxon>Multicrustacea</taxon>
        <taxon>Malacostraca</taxon>
        <taxon>Eumalacostraca</taxon>
        <taxon>Eucarida</taxon>
        <taxon>Decapoda</taxon>
        <taxon>Pleocyemata</taxon>
        <taxon>Astacidea</taxon>
        <taxon>Nephropoidea</taxon>
        <taxon>Nephropidae</taxon>
        <taxon>Homarus</taxon>
    </lineage>
</organism>
<feature type="compositionally biased region" description="Acidic residues" evidence="8">
    <location>
        <begin position="1"/>
        <end position="11"/>
    </location>
</feature>
<evidence type="ECO:0000256" key="5">
    <source>
        <dbReference type="ARBA" id="ARBA00022989"/>
    </source>
</evidence>
<keyword evidence="7" id="KW-0813">Transport</keyword>
<keyword evidence="4" id="KW-0653">Protein transport</keyword>
<feature type="transmembrane region" description="Helical" evidence="9">
    <location>
        <begin position="116"/>
        <end position="134"/>
    </location>
</feature>
<evidence type="ECO:0000313" key="10">
    <source>
        <dbReference type="EMBL" id="KAG7164744.1"/>
    </source>
</evidence>
<keyword evidence="4" id="KW-0571">Peptide transport</keyword>
<feature type="transmembrane region" description="Helical" evidence="9">
    <location>
        <begin position="334"/>
        <end position="351"/>
    </location>
</feature>
<evidence type="ECO:0000256" key="1">
    <source>
        <dbReference type="ARBA" id="ARBA00004141"/>
    </source>
</evidence>
<dbReference type="GO" id="GO:0006857">
    <property type="term" value="P:oligopeptide transport"/>
    <property type="evidence" value="ECO:0007669"/>
    <property type="project" value="InterPro"/>
</dbReference>
<reference evidence="10" key="1">
    <citation type="journal article" date="2021" name="Sci. Adv.">
        <title>The American lobster genome reveals insights on longevity, neural, and immune adaptations.</title>
        <authorList>
            <person name="Polinski J.M."/>
            <person name="Zimin A.V."/>
            <person name="Clark K.F."/>
            <person name="Kohn A.B."/>
            <person name="Sadowski N."/>
            <person name="Timp W."/>
            <person name="Ptitsyn A."/>
            <person name="Khanna P."/>
            <person name="Romanova D.Y."/>
            <person name="Williams P."/>
            <person name="Greenwood S.J."/>
            <person name="Moroz L.L."/>
            <person name="Walt D.R."/>
            <person name="Bodnar A.G."/>
        </authorList>
    </citation>
    <scope>NUCLEOTIDE SEQUENCE</scope>
    <source>
        <strain evidence="10">GMGI-L3</strain>
    </source>
</reference>
<feature type="transmembrane region" description="Helical" evidence="9">
    <location>
        <begin position="86"/>
        <end position="104"/>
    </location>
</feature>
<evidence type="ECO:0000256" key="2">
    <source>
        <dbReference type="ARBA" id="ARBA00005982"/>
    </source>
</evidence>
<evidence type="ECO:0000256" key="3">
    <source>
        <dbReference type="ARBA" id="ARBA00022692"/>
    </source>
</evidence>
<feature type="transmembrane region" description="Helical" evidence="9">
    <location>
        <begin position="206"/>
        <end position="225"/>
    </location>
</feature>
<evidence type="ECO:0000313" key="11">
    <source>
        <dbReference type="Proteomes" id="UP000747542"/>
    </source>
</evidence>
<feature type="transmembrane region" description="Helical" evidence="9">
    <location>
        <begin position="237"/>
        <end position="259"/>
    </location>
</feature>
<name>A0A8J5JZV4_HOMAM</name>
<feature type="transmembrane region" description="Helical" evidence="9">
    <location>
        <begin position="427"/>
        <end position="448"/>
    </location>
</feature>
<keyword evidence="5 9" id="KW-1133">Transmembrane helix</keyword>
<keyword evidence="6 9" id="KW-0472">Membrane</keyword>
<dbReference type="GO" id="GO:0016020">
    <property type="term" value="C:membrane"/>
    <property type="evidence" value="ECO:0007669"/>
    <property type="project" value="UniProtKB-SubCell"/>
</dbReference>
<accession>A0A8J5JZV4</accession>
<dbReference type="PANTHER" id="PTHR11654">
    <property type="entry name" value="OLIGOPEPTIDE TRANSPORTER-RELATED"/>
    <property type="match status" value="1"/>
</dbReference>
<keyword evidence="11" id="KW-1185">Reference proteome</keyword>
<dbReference type="EMBL" id="JAHLQT010024959">
    <property type="protein sequence ID" value="KAG7164744.1"/>
    <property type="molecule type" value="Genomic_DNA"/>
</dbReference>
<feature type="region of interest" description="Disordered" evidence="8">
    <location>
        <begin position="1"/>
        <end position="32"/>
    </location>
</feature>
<feature type="transmembrane region" description="Helical" evidence="9">
    <location>
        <begin position="40"/>
        <end position="66"/>
    </location>
</feature>
<dbReference type="AlphaFoldDB" id="A0A8J5JZV4"/>
<evidence type="ECO:0000256" key="6">
    <source>
        <dbReference type="ARBA" id="ARBA00023136"/>
    </source>
</evidence>
<evidence type="ECO:0000256" key="4">
    <source>
        <dbReference type="ARBA" id="ARBA00022856"/>
    </source>
</evidence>
<dbReference type="InterPro" id="IPR036259">
    <property type="entry name" value="MFS_trans_sf"/>
</dbReference>
<comment type="caution">
    <text evidence="10">The sequence shown here is derived from an EMBL/GenBank/DDBJ whole genome shotgun (WGS) entry which is preliminary data.</text>
</comment>
<dbReference type="Pfam" id="PF00854">
    <property type="entry name" value="PTR2"/>
    <property type="match status" value="1"/>
</dbReference>
<dbReference type="Gene3D" id="1.20.1250.20">
    <property type="entry name" value="MFS general substrate transporter like domains"/>
    <property type="match status" value="1"/>
</dbReference>
<feature type="transmembrane region" description="Helical" evidence="9">
    <location>
        <begin position="164"/>
        <end position="185"/>
    </location>
</feature>
<feature type="region of interest" description="Disordered" evidence="8">
    <location>
        <begin position="597"/>
        <end position="653"/>
    </location>
</feature>